<name>A0A147H5N8_9BURK</name>
<sequence>MLVSSLIAAVLAACTGGPREQPGDQPNARLVELVNDSLDGHLRRLDPAWSPEYLPQAAAHARAWLQRVRSATAYCRYGPGNRTRHNLFLYDLELVDGQRIEAVPGFRRCTYEGPLPLVMQVDFEAGRAHRVLTDGRERRSPVAQAANDIEAFTTALLRVDQARQPQLYRPPQDVGAQWRR</sequence>
<comment type="caution">
    <text evidence="1">The sequence shown here is derived from an EMBL/GenBank/DDBJ whole genome shotgun (WGS) entry which is preliminary data.</text>
</comment>
<accession>A0A147H5N8</accession>
<proteinExistence type="predicted"/>
<dbReference type="AlphaFoldDB" id="A0A147H5N8"/>
<gene>
    <name evidence="1" type="ORF">NS331_05545</name>
</gene>
<dbReference type="Proteomes" id="UP000072741">
    <property type="component" value="Unassembled WGS sequence"/>
</dbReference>
<dbReference type="EMBL" id="LDSL01000037">
    <property type="protein sequence ID" value="KTT24993.1"/>
    <property type="molecule type" value="Genomic_DNA"/>
</dbReference>
<evidence type="ECO:0000313" key="1">
    <source>
        <dbReference type="EMBL" id="KTT24993.1"/>
    </source>
</evidence>
<evidence type="ECO:0000313" key="2">
    <source>
        <dbReference type="Proteomes" id="UP000072741"/>
    </source>
</evidence>
<organism evidence="1 2">
    <name type="scientific">Pseudacidovorax intermedius</name>
    <dbReference type="NCBI Taxonomy" id="433924"/>
    <lineage>
        <taxon>Bacteria</taxon>
        <taxon>Pseudomonadati</taxon>
        <taxon>Pseudomonadota</taxon>
        <taxon>Betaproteobacteria</taxon>
        <taxon>Burkholderiales</taxon>
        <taxon>Comamonadaceae</taxon>
        <taxon>Pseudacidovorax</taxon>
    </lineage>
</organism>
<dbReference type="OrthoDB" id="8845328at2"/>
<dbReference type="RefSeq" id="WP_058641009.1">
    <property type="nucleotide sequence ID" value="NZ_LDSL01000037.1"/>
</dbReference>
<protein>
    <submittedName>
        <fullName evidence="1">Uncharacterized protein</fullName>
    </submittedName>
</protein>
<reference evidence="1 2" key="1">
    <citation type="journal article" date="2016" name="Front. Microbiol.">
        <title>Genomic Resource of Rice Seed Associated Bacteria.</title>
        <authorList>
            <person name="Midha S."/>
            <person name="Bansal K."/>
            <person name="Sharma S."/>
            <person name="Kumar N."/>
            <person name="Patil P.P."/>
            <person name="Chaudhry V."/>
            <person name="Patil P.B."/>
        </authorList>
    </citation>
    <scope>NUCLEOTIDE SEQUENCE [LARGE SCALE GENOMIC DNA]</scope>
    <source>
        <strain evidence="1 2">NS331</strain>
    </source>
</reference>
<keyword evidence="2" id="KW-1185">Reference proteome</keyword>